<dbReference type="PANTHER" id="PTHR43035:SF1">
    <property type="entry name" value="FATTY ACID REPRESSION MUTANT PROTEIN 2-RELATED"/>
    <property type="match status" value="1"/>
</dbReference>
<evidence type="ECO:0000259" key="1">
    <source>
        <dbReference type="Pfam" id="PF00881"/>
    </source>
</evidence>
<dbReference type="PANTHER" id="PTHR43035">
    <property type="entry name" value="FATTY ACID REPRESSION MUTANT PROTEIN 2-RELATED"/>
    <property type="match status" value="1"/>
</dbReference>
<accession>A0ABR4JF08</accession>
<evidence type="ECO:0000313" key="2">
    <source>
        <dbReference type="EMBL" id="KAL2838611.1"/>
    </source>
</evidence>
<name>A0ABR4JF08_9EURO</name>
<protein>
    <submittedName>
        <fullName evidence="2">Nitroreductase-like protein</fullName>
    </submittedName>
</protein>
<keyword evidence="3" id="KW-1185">Reference proteome</keyword>
<gene>
    <name evidence="2" type="ORF">BJY01DRAFT_219871</name>
</gene>
<dbReference type="Pfam" id="PF00881">
    <property type="entry name" value="Nitroreductase"/>
    <property type="match status" value="1"/>
</dbReference>
<comment type="caution">
    <text evidence="2">The sequence shown here is derived from an EMBL/GenBank/DDBJ whole genome shotgun (WGS) entry which is preliminary data.</text>
</comment>
<reference evidence="2 3" key="1">
    <citation type="submission" date="2024-07" db="EMBL/GenBank/DDBJ databases">
        <title>Section-level genome sequencing and comparative genomics of Aspergillus sections Usti and Cavernicolus.</title>
        <authorList>
            <consortium name="Lawrence Berkeley National Laboratory"/>
            <person name="Nybo J.L."/>
            <person name="Vesth T.C."/>
            <person name="Theobald S."/>
            <person name="Frisvad J.C."/>
            <person name="Larsen T.O."/>
            <person name="Kjaerboelling I."/>
            <person name="Rothschild-Mancinelli K."/>
            <person name="Lyhne E.K."/>
            <person name="Kogle M.E."/>
            <person name="Barry K."/>
            <person name="Clum A."/>
            <person name="Na H."/>
            <person name="Ledsgaard L."/>
            <person name="Lin J."/>
            <person name="Lipzen A."/>
            <person name="Kuo A."/>
            <person name="Riley R."/>
            <person name="Mondo S."/>
            <person name="Labutti K."/>
            <person name="Haridas S."/>
            <person name="Pangalinan J."/>
            <person name="Salamov A.A."/>
            <person name="Simmons B.A."/>
            <person name="Magnuson J.K."/>
            <person name="Chen J."/>
            <person name="Drula E."/>
            <person name="Henrissat B."/>
            <person name="Wiebenga A."/>
            <person name="Lubbers R.J."/>
            <person name="Gomes A.C."/>
            <person name="Makela M.R."/>
            <person name="Stajich J."/>
            <person name="Grigoriev I.V."/>
            <person name="Mortensen U.H."/>
            <person name="De Vries R.P."/>
            <person name="Baker S.E."/>
            <person name="Andersen M.R."/>
        </authorList>
    </citation>
    <scope>NUCLEOTIDE SEQUENCE [LARGE SCALE GENOMIC DNA]</scope>
    <source>
        <strain evidence="2 3">CBS 123904</strain>
    </source>
</reference>
<dbReference type="Proteomes" id="UP001610446">
    <property type="component" value="Unassembled WGS sequence"/>
</dbReference>
<evidence type="ECO:0000313" key="3">
    <source>
        <dbReference type="Proteomes" id="UP001610446"/>
    </source>
</evidence>
<dbReference type="SUPFAM" id="SSF55469">
    <property type="entry name" value="FMN-dependent nitroreductase-like"/>
    <property type="match status" value="1"/>
</dbReference>
<feature type="domain" description="Nitroreductase" evidence="1">
    <location>
        <begin position="12"/>
        <end position="182"/>
    </location>
</feature>
<dbReference type="InterPro" id="IPR000415">
    <property type="entry name" value="Nitroreductase-like"/>
</dbReference>
<sequence>MSASGNPFLAAIESRISCYSLTKTSPIPDSRLQEIVNTVIQHTPSPFNVQSARAVVLLHDNHDAFWDTADARVKESVPEAVYQALSQRIAGFKAAYGSVLFFEDQGALEELGSKNASVQHMLAEGSHHSSGMHQFAVWTALELEGLGCNLQHYNFLPSIVDAVKEKWNLPSTWALHAQLVFGAPDEAAGGLVRKRERTYLPLEERVRVLGA</sequence>
<dbReference type="EMBL" id="JBFXLU010000143">
    <property type="protein sequence ID" value="KAL2838611.1"/>
    <property type="molecule type" value="Genomic_DNA"/>
</dbReference>
<dbReference type="InterPro" id="IPR029479">
    <property type="entry name" value="Nitroreductase"/>
</dbReference>
<dbReference type="InterPro" id="IPR033877">
    <property type="entry name" value="Frm2/Hbn1"/>
</dbReference>
<dbReference type="CDD" id="cd02140">
    <property type="entry name" value="Frm2-like"/>
    <property type="match status" value="1"/>
</dbReference>
<dbReference type="Gene3D" id="3.40.109.10">
    <property type="entry name" value="NADH Oxidase"/>
    <property type="match status" value="1"/>
</dbReference>
<proteinExistence type="predicted"/>
<organism evidence="2 3">
    <name type="scientific">Aspergillus pseudoustus</name>
    <dbReference type="NCBI Taxonomy" id="1810923"/>
    <lineage>
        <taxon>Eukaryota</taxon>
        <taxon>Fungi</taxon>
        <taxon>Dikarya</taxon>
        <taxon>Ascomycota</taxon>
        <taxon>Pezizomycotina</taxon>
        <taxon>Eurotiomycetes</taxon>
        <taxon>Eurotiomycetidae</taxon>
        <taxon>Eurotiales</taxon>
        <taxon>Aspergillaceae</taxon>
        <taxon>Aspergillus</taxon>
        <taxon>Aspergillus subgen. Nidulantes</taxon>
    </lineage>
</organism>